<gene>
    <name evidence="5" type="ORF">F503_04297</name>
</gene>
<dbReference type="Pfam" id="PF05199">
    <property type="entry name" value="GMC_oxred_C"/>
    <property type="match status" value="1"/>
</dbReference>
<feature type="active site" description="Proton acceptor" evidence="2">
    <location>
        <position position="645"/>
    </location>
</feature>
<proteinExistence type="inferred from homology"/>
<protein>
    <submittedName>
        <fullName evidence="5">Alcohol oxidase</fullName>
    </submittedName>
</protein>
<comment type="similarity">
    <text evidence="1">Belongs to the GMC oxidoreductase family.</text>
</comment>
<keyword evidence="6" id="KW-1185">Reference proteome</keyword>
<dbReference type="SUPFAM" id="SSF54373">
    <property type="entry name" value="FAD-linked reductases, C-terminal domain"/>
    <property type="match status" value="1"/>
</dbReference>
<dbReference type="Gene3D" id="3.30.410.40">
    <property type="match status" value="1"/>
</dbReference>
<dbReference type="PANTHER" id="PTHR11552:SF219">
    <property type="entry name" value="GLUCOSE-METHANOL-CHOLINE OXIDOREDUCTASE N-TERMINAL DOMAIN-CONTAINING PROTEIN"/>
    <property type="match status" value="1"/>
</dbReference>
<sequence length="666" mass="72679">MWPFSYAYPESHVADIGGQTYDYIVVGGGTAGCALAARLSEDPDVSVLLIERGATKDHLLSRIPLLSQNFVFKWTTGVTDRFSEPIEAYNGRRLVLVSADGLGGTSRVNGMLLTRGIPGGYEEWAETGTSNGLGLKGWGWKDVEPYFLKMETTVSHADKNYRGHKGPMSVRQVPLSYEFFPFIAKACEAIGLPVEDDCNAPEASAQGYFRLDVAVNADGTRLSTNRAYLSNEVVLARRGRLTICTEAIAAKLQLSDDGSRVTGVHVQDMSAAAKNKPRSVLADARREVIICGGAFRSPQLLMLSGIGPRDHLKSMDIPCVHDLPAVGKHLADHMAIPIMIDVPVRETAQRLMEEPWFGLRTFLQHVLFGNGFMSKPTTEVSIFARTSSLDPETYNVKKGEDCMNASLPANIPDVEIMLNSCNCINLTSPPEEYAKSPTSGRAYLSFYTTLIQACVDGRMELASATDPTAHTRIFYPTLGPDNGPNWQVMRRSVRLAMRLAEELIEKSGYPYPAALTFAPGMSMETLSKVTRGRVGERLPVPVPAPAADPGTVTQEAVAAAAPTKSRATEVKEVPPPVTKTWKTVTDEEIDAYMRETCQSSLHFTSSCRMANSSEDGVVDTRLRVFGLSNLRIADASVLPKIPSAHTMAATLMVAERCADFVKEDWK</sequence>
<keyword evidence="3" id="KW-0285">Flavoprotein</keyword>
<dbReference type="PANTHER" id="PTHR11552">
    <property type="entry name" value="GLUCOSE-METHANOL-CHOLINE GMC OXIDOREDUCTASE"/>
    <property type="match status" value="1"/>
</dbReference>
<dbReference type="OrthoDB" id="269227at2759"/>
<evidence type="ECO:0000256" key="1">
    <source>
        <dbReference type="ARBA" id="ARBA00010790"/>
    </source>
</evidence>
<evidence type="ECO:0000256" key="3">
    <source>
        <dbReference type="PIRSR" id="PIRSR000137-2"/>
    </source>
</evidence>
<evidence type="ECO:0000259" key="4">
    <source>
        <dbReference type="PROSITE" id="PS00624"/>
    </source>
</evidence>
<dbReference type="Gene3D" id="3.30.560.10">
    <property type="entry name" value="Glucose Oxidase, domain 3"/>
    <property type="match status" value="1"/>
</dbReference>
<dbReference type="InterPro" id="IPR007867">
    <property type="entry name" value="GMC_OxRtase_C"/>
</dbReference>
<dbReference type="PROSITE" id="PS00624">
    <property type="entry name" value="GMC_OXRED_2"/>
    <property type="match status" value="1"/>
</dbReference>
<evidence type="ECO:0000313" key="6">
    <source>
        <dbReference type="Proteomes" id="UP000016923"/>
    </source>
</evidence>
<reference evidence="5 6" key="1">
    <citation type="journal article" date="2013" name="BMC Genomics">
        <title>The genome and transcriptome of the pine saprophyte Ophiostoma piceae, and a comparison with the bark beetle-associated pine pathogen Grosmannia clavigera.</title>
        <authorList>
            <person name="Haridas S."/>
            <person name="Wang Y."/>
            <person name="Lim L."/>
            <person name="Massoumi Alamouti S."/>
            <person name="Jackman S."/>
            <person name="Docking R."/>
            <person name="Robertson G."/>
            <person name="Birol I."/>
            <person name="Bohlmann J."/>
            <person name="Breuil C."/>
        </authorList>
    </citation>
    <scope>NUCLEOTIDE SEQUENCE [LARGE SCALE GENOMIC DNA]</scope>
    <source>
        <strain evidence="5 6">UAMH 11346</strain>
    </source>
</reference>
<dbReference type="HOGENOM" id="CLU_002865_7_2_1"/>
<dbReference type="Pfam" id="PF00732">
    <property type="entry name" value="GMC_oxred_N"/>
    <property type="match status" value="1"/>
</dbReference>
<feature type="active site" description="Proton donor" evidence="2">
    <location>
        <position position="602"/>
    </location>
</feature>
<dbReference type="InterPro" id="IPR000172">
    <property type="entry name" value="GMC_OxRdtase_N"/>
</dbReference>
<dbReference type="InterPro" id="IPR012132">
    <property type="entry name" value="GMC_OxRdtase"/>
</dbReference>
<organism evidence="5 6">
    <name type="scientific">Ophiostoma piceae (strain UAMH 11346)</name>
    <name type="common">Sap stain fungus</name>
    <dbReference type="NCBI Taxonomy" id="1262450"/>
    <lineage>
        <taxon>Eukaryota</taxon>
        <taxon>Fungi</taxon>
        <taxon>Dikarya</taxon>
        <taxon>Ascomycota</taxon>
        <taxon>Pezizomycotina</taxon>
        <taxon>Sordariomycetes</taxon>
        <taxon>Sordariomycetidae</taxon>
        <taxon>Ophiostomatales</taxon>
        <taxon>Ophiostomataceae</taxon>
        <taxon>Ophiostoma</taxon>
    </lineage>
</organism>
<dbReference type="PIRSF" id="PIRSF000137">
    <property type="entry name" value="Alcohol_oxidase"/>
    <property type="match status" value="1"/>
</dbReference>
<comment type="cofactor">
    <cofactor evidence="3">
        <name>FAD</name>
        <dbReference type="ChEBI" id="CHEBI:57692"/>
    </cofactor>
</comment>
<evidence type="ECO:0000313" key="5">
    <source>
        <dbReference type="EMBL" id="EPE08710.1"/>
    </source>
</evidence>
<dbReference type="STRING" id="1262450.S3D5Q5"/>
<dbReference type="Gene3D" id="3.50.50.60">
    <property type="entry name" value="FAD/NAD(P)-binding domain"/>
    <property type="match status" value="2"/>
</dbReference>
<feature type="binding site" evidence="3">
    <location>
        <position position="105"/>
    </location>
    <ligand>
        <name>FAD</name>
        <dbReference type="ChEBI" id="CHEBI:57692"/>
    </ligand>
</feature>
<feature type="domain" description="Glucose-methanol-choline oxidoreductase N-terminal" evidence="4">
    <location>
        <begin position="293"/>
        <end position="307"/>
    </location>
</feature>
<keyword evidence="3" id="KW-0274">FAD</keyword>
<dbReference type="AlphaFoldDB" id="S3D5Q5"/>
<dbReference type="GO" id="GO:0050660">
    <property type="term" value="F:flavin adenine dinucleotide binding"/>
    <property type="evidence" value="ECO:0007669"/>
    <property type="project" value="InterPro"/>
</dbReference>
<dbReference type="Proteomes" id="UP000016923">
    <property type="component" value="Unassembled WGS sequence"/>
</dbReference>
<dbReference type="SUPFAM" id="SSF51905">
    <property type="entry name" value="FAD/NAD(P)-binding domain"/>
    <property type="match status" value="1"/>
</dbReference>
<accession>S3D5Q5</accession>
<evidence type="ECO:0000256" key="2">
    <source>
        <dbReference type="PIRSR" id="PIRSR000137-1"/>
    </source>
</evidence>
<dbReference type="EMBL" id="KE148148">
    <property type="protein sequence ID" value="EPE08710.1"/>
    <property type="molecule type" value="Genomic_DNA"/>
</dbReference>
<name>S3D5Q5_OPHP1</name>
<dbReference type="GO" id="GO:0016614">
    <property type="term" value="F:oxidoreductase activity, acting on CH-OH group of donors"/>
    <property type="evidence" value="ECO:0007669"/>
    <property type="project" value="InterPro"/>
</dbReference>
<dbReference type="VEuPathDB" id="FungiDB:F503_04297"/>
<dbReference type="InterPro" id="IPR036188">
    <property type="entry name" value="FAD/NAD-bd_sf"/>
</dbReference>
<dbReference type="OMA" id="MMVAERC"/>
<dbReference type="eggNOG" id="KOG1238">
    <property type="taxonomic scope" value="Eukaryota"/>
</dbReference>